<keyword evidence="4 12" id="KW-0677">Repeat</keyword>
<dbReference type="RefSeq" id="WP_054532382.1">
    <property type="nucleotide sequence ID" value="NZ_LGKP01000002.1"/>
</dbReference>
<dbReference type="Gene3D" id="1.10.287.110">
    <property type="entry name" value="DnaJ domain"/>
    <property type="match status" value="1"/>
</dbReference>
<evidence type="ECO:0000256" key="10">
    <source>
        <dbReference type="ARBA" id="ARBA00061004"/>
    </source>
</evidence>
<dbReference type="InterPro" id="IPR002939">
    <property type="entry name" value="DnaJ_C"/>
</dbReference>
<feature type="binding site" evidence="12">
    <location>
        <position position="169"/>
    </location>
    <ligand>
        <name>Zn(2+)</name>
        <dbReference type="ChEBI" id="CHEBI:29105"/>
        <label>2</label>
    </ligand>
</feature>
<evidence type="ECO:0000313" key="17">
    <source>
        <dbReference type="Proteomes" id="UP000050277"/>
    </source>
</evidence>
<evidence type="ECO:0000256" key="6">
    <source>
        <dbReference type="ARBA" id="ARBA00022833"/>
    </source>
</evidence>
<evidence type="ECO:0000256" key="9">
    <source>
        <dbReference type="ARBA" id="ARBA00053423"/>
    </source>
</evidence>
<accession>A0A0P6YEE4</accession>
<dbReference type="GO" id="GO:0031072">
    <property type="term" value="F:heat shock protein binding"/>
    <property type="evidence" value="ECO:0007669"/>
    <property type="project" value="InterPro"/>
</dbReference>
<comment type="cofactor">
    <cofactor evidence="12">
        <name>Zn(2+)</name>
        <dbReference type="ChEBI" id="CHEBI:29105"/>
    </cofactor>
    <text evidence="12">Binds 2 Zn(2+) ions per monomer.</text>
</comment>
<reference evidence="16 17" key="1">
    <citation type="submission" date="2015-07" db="EMBL/GenBank/DDBJ databases">
        <title>Whole genome sequence of Herpetosiphon geysericola DSM 7119.</title>
        <authorList>
            <person name="Hemp J."/>
            <person name="Ward L.M."/>
            <person name="Pace L.A."/>
            <person name="Fischer W.W."/>
        </authorList>
    </citation>
    <scope>NUCLEOTIDE SEQUENCE [LARGE SCALE GENOMIC DNA]</scope>
    <source>
        <strain evidence="16 17">DSM 7119</strain>
    </source>
</reference>
<organism evidence="16 17">
    <name type="scientific">Herpetosiphon geysericola</name>
    <dbReference type="NCBI Taxonomy" id="70996"/>
    <lineage>
        <taxon>Bacteria</taxon>
        <taxon>Bacillati</taxon>
        <taxon>Chloroflexota</taxon>
        <taxon>Chloroflexia</taxon>
        <taxon>Herpetosiphonales</taxon>
        <taxon>Herpetosiphonaceae</taxon>
        <taxon>Herpetosiphon</taxon>
    </lineage>
</organism>
<keyword evidence="7 12" id="KW-0346">Stress response</keyword>
<keyword evidence="8 12" id="KW-0143">Chaperone</keyword>
<feature type="binding site" evidence="12">
    <location>
        <position position="166"/>
    </location>
    <ligand>
        <name>Zn(2+)</name>
        <dbReference type="ChEBI" id="CHEBI:29105"/>
        <label>2</label>
    </ligand>
</feature>
<dbReference type="GO" id="GO:0042026">
    <property type="term" value="P:protein refolding"/>
    <property type="evidence" value="ECO:0007669"/>
    <property type="project" value="TreeGrafter"/>
</dbReference>
<dbReference type="SUPFAM" id="SSF46565">
    <property type="entry name" value="Chaperone J-domain"/>
    <property type="match status" value="1"/>
</dbReference>
<dbReference type="SUPFAM" id="SSF57938">
    <property type="entry name" value="DnaJ/Hsp40 cysteine-rich domain"/>
    <property type="match status" value="1"/>
</dbReference>
<evidence type="ECO:0000256" key="1">
    <source>
        <dbReference type="ARBA" id="ARBA00022490"/>
    </source>
</evidence>
<dbReference type="AlphaFoldDB" id="A0A0P6YEE4"/>
<dbReference type="InterPro" id="IPR012724">
    <property type="entry name" value="DnaJ"/>
</dbReference>
<protein>
    <recommendedName>
        <fullName evidence="11 12">Chaperone protein DnaJ</fullName>
    </recommendedName>
</protein>
<evidence type="ECO:0000256" key="3">
    <source>
        <dbReference type="ARBA" id="ARBA00022723"/>
    </source>
</evidence>
<dbReference type="InterPro" id="IPR036869">
    <property type="entry name" value="J_dom_sf"/>
</dbReference>
<dbReference type="PROSITE" id="PS00636">
    <property type="entry name" value="DNAJ_1"/>
    <property type="match status" value="1"/>
</dbReference>
<dbReference type="HAMAP" id="MF_01152">
    <property type="entry name" value="DnaJ"/>
    <property type="match status" value="1"/>
</dbReference>
<dbReference type="GO" id="GO:0006260">
    <property type="term" value="P:DNA replication"/>
    <property type="evidence" value="ECO:0007669"/>
    <property type="project" value="UniProtKB-KW"/>
</dbReference>
<dbReference type="EMBL" id="LGKP01000002">
    <property type="protein sequence ID" value="KPL91999.1"/>
    <property type="molecule type" value="Genomic_DNA"/>
</dbReference>
<keyword evidence="17" id="KW-1185">Reference proteome</keyword>
<dbReference type="PANTHER" id="PTHR43096">
    <property type="entry name" value="DNAJ HOMOLOG 1, MITOCHONDRIAL-RELATED"/>
    <property type="match status" value="1"/>
</dbReference>
<feature type="binding site" evidence="12">
    <location>
        <position position="206"/>
    </location>
    <ligand>
        <name>Zn(2+)</name>
        <dbReference type="ChEBI" id="CHEBI:29105"/>
        <label>1</label>
    </ligand>
</feature>
<dbReference type="SUPFAM" id="SSF49493">
    <property type="entry name" value="HSP40/DnaJ peptide-binding domain"/>
    <property type="match status" value="2"/>
</dbReference>
<dbReference type="PROSITE" id="PS51188">
    <property type="entry name" value="ZF_CR"/>
    <property type="match status" value="1"/>
</dbReference>
<dbReference type="Pfam" id="PF00226">
    <property type="entry name" value="DnaJ"/>
    <property type="match status" value="1"/>
</dbReference>
<comment type="subunit">
    <text evidence="12">Homodimer.</text>
</comment>
<dbReference type="GO" id="GO:0008270">
    <property type="term" value="F:zinc ion binding"/>
    <property type="evidence" value="ECO:0007669"/>
    <property type="project" value="UniProtKB-UniRule"/>
</dbReference>
<dbReference type="NCBIfam" id="NF008035">
    <property type="entry name" value="PRK10767.1"/>
    <property type="match status" value="1"/>
</dbReference>
<dbReference type="CDD" id="cd10747">
    <property type="entry name" value="DnaJ_C"/>
    <property type="match status" value="1"/>
</dbReference>
<proteinExistence type="inferred from homology"/>
<evidence type="ECO:0000259" key="14">
    <source>
        <dbReference type="PROSITE" id="PS50076"/>
    </source>
</evidence>
<evidence type="ECO:0000256" key="11">
    <source>
        <dbReference type="ARBA" id="ARBA00067609"/>
    </source>
</evidence>
<dbReference type="Proteomes" id="UP000050277">
    <property type="component" value="Unassembled WGS sequence"/>
</dbReference>
<dbReference type="PANTHER" id="PTHR43096:SF48">
    <property type="entry name" value="CHAPERONE PROTEIN DNAJ"/>
    <property type="match status" value="1"/>
</dbReference>
<keyword evidence="2 12" id="KW-0235">DNA replication</keyword>
<evidence type="ECO:0000259" key="15">
    <source>
        <dbReference type="PROSITE" id="PS51188"/>
    </source>
</evidence>
<keyword evidence="5 12" id="KW-0863">Zinc-finger</keyword>
<feature type="binding site" evidence="12">
    <location>
        <position position="192"/>
    </location>
    <ligand>
        <name>Zn(2+)</name>
        <dbReference type="ChEBI" id="CHEBI:29105"/>
        <label>2</label>
    </ligand>
</feature>
<comment type="function">
    <text evidence="9 12">Participates actively in the response to hyperosmotic and heat shock by preventing the aggregation of stress-denatured proteins and by disaggregating proteins, also in an autonomous, DnaK-independent fashion. Unfolded proteins bind initially to DnaJ; upon interaction with the DnaJ-bound protein, DnaK hydrolyzes its bound ATP, resulting in the formation of a stable complex. GrpE releases ADP from DnaK; ATP binding to DnaK triggers the release of the substrate protein, thus completing the reaction cycle. Several rounds of ATP-dependent interactions between DnaJ, DnaK and GrpE are required for fully efficient folding. Also involved, together with DnaK and GrpE, in the DNA replication of plasmids through activation of initiation proteins.</text>
</comment>
<dbReference type="FunFam" id="2.10.230.10:FF:000002">
    <property type="entry name" value="Molecular chaperone DnaJ"/>
    <property type="match status" value="1"/>
</dbReference>
<feature type="repeat" description="CXXCXGXG motif" evidence="12">
    <location>
        <begin position="166"/>
        <end position="173"/>
    </location>
</feature>
<evidence type="ECO:0000256" key="8">
    <source>
        <dbReference type="ARBA" id="ARBA00023186"/>
    </source>
</evidence>
<evidence type="ECO:0000256" key="2">
    <source>
        <dbReference type="ARBA" id="ARBA00022705"/>
    </source>
</evidence>
<feature type="domain" description="J" evidence="14">
    <location>
        <begin position="8"/>
        <end position="73"/>
    </location>
</feature>
<keyword evidence="3 12" id="KW-0479">Metal-binding</keyword>
<dbReference type="STRING" id="70996.SE18_00120"/>
<feature type="binding site" evidence="12">
    <location>
        <position position="149"/>
    </location>
    <ligand>
        <name>Zn(2+)</name>
        <dbReference type="ChEBI" id="CHEBI:29105"/>
        <label>1</label>
    </ligand>
</feature>
<dbReference type="PRINTS" id="PR00625">
    <property type="entry name" value="JDOMAIN"/>
</dbReference>
<evidence type="ECO:0000313" key="16">
    <source>
        <dbReference type="EMBL" id="KPL91999.1"/>
    </source>
</evidence>
<dbReference type="InterPro" id="IPR001305">
    <property type="entry name" value="HSP_DnaJ_Cys-rich_dom"/>
</dbReference>
<dbReference type="FunFam" id="2.60.260.20:FF:000005">
    <property type="entry name" value="Chaperone protein dnaJ 1, mitochondrial"/>
    <property type="match status" value="1"/>
</dbReference>
<keyword evidence="1 12" id="KW-0963">Cytoplasm</keyword>
<feature type="binding site" evidence="12">
    <location>
        <position position="152"/>
    </location>
    <ligand>
        <name>Zn(2+)</name>
        <dbReference type="ChEBI" id="CHEBI:29105"/>
        <label>1</label>
    </ligand>
</feature>
<comment type="similarity">
    <text evidence="10 12">Belongs to the DnaJ family.</text>
</comment>
<dbReference type="NCBIfam" id="TIGR02349">
    <property type="entry name" value="DnaJ_bact"/>
    <property type="match status" value="1"/>
</dbReference>
<dbReference type="InterPro" id="IPR036410">
    <property type="entry name" value="HSP_DnaJ_Cys-rich_dom_sf"/>
</dbReference>
<comment type="subcellular location">
    <subcellularLocation>
        <location evidence="12">Cytoplasm</location>
    </subcellularLocation>
</comment>
<dbReference type="InterPro" id="IPR018253">
    <property type="entry name" value="DnaJ_domain_CS"/>
</dbReference>
<dbReference type="OrthoDB" id="9779889at2"/>
<dbReference type="Pfam" id="PF00684">
    <property type="entry name" value="DnaJ_CXXCXGXG"/>
    <property type="match status" value="1"/>
</dbReference>
<comment type="domain">
    <text evidence="12">The J domain is necessary and sufficient to stimulate DnaK ATPase activity. Zinc center 1 plays an important role in the autonomous, DnaK-independent chaperone activity of DnaJ. Zinc center 2 is essential for interaction with DnaK and for DnaJ activity.</text>
</comment>
<dbReference type="PATRIC" id="fig|70996.4.peg.2559"/>
<dbReference type="InterPro" id="IPR008971">
    <property type="entry name" value="HSP40/DnaJ_pept-bd"/>
</dbReference>
<evidence type="ECO:0000256" key="4">
    <source>
        <dbReference type="ARBA" id="ARBA00022737"/>
    </source>
</evidence>
<feature type="domain" description="CR-type" evidence="15">
    <location>
        <begin position="136"/>
        <end position="215"/>
    </location>
</feature>
<dbReference type="GO" id="GO:0051082">
    <property type="term" value="F:unfolded protein binding"/>
    <property type="evidence" value="ECO:0007669"/>
    <property type="project" value="UniProtKB-UniRule"/>
</dbReference>
<evidence type="ECO:0000256" key="5">
    <source>
        <dbReference type="ARBA" id="ARBA00022771"/>
    </source>
</evidence>
<feature type="zinc finger region" description="CR-type" evidence="13">
    <location>
        <begin position="136"/>
        <end position="215"/>
    </location>
</feature>
<dbReference type="Gene3D" id="2.60.260.20">
    <property type="entry name" value="Urease metallochaperone UreE, N-terminal domain"/>
    <property type="match status" value="2"/>
</dbReference>
<evidence type="ECO:0000256" key="12">
    <source>
        <dbReference type="HAMAP-Rule" id="MF_01152"/>
    </source>
</evidence>
<dbReference type="InterPro" id="IPR001623">
    <property type="entry name" value="DnaJ_domain"/>
</dbReference>
<feature type="repeat" description="CXXCXGXG motif" evidence="12">
    <location>
        <begin position="189"/>
        <end position="196"/>
    </location>
</feature>
<evidence type="ECO:0000256" key="7">
    <source>
        <dbReference type="ARBA" id="ARBA00023016"/>
    </source>
</evidence>
<feature type="binding site" evidence="12">
    <location>
        <position position="189"/>
    </location>
    <ligand>
        <name>Zn(2+)</name>
        <dbReference type="ChEBI" id="CHEBI:29105"/>
        <label>2</label>
    </ligand>
</feature>
<dbReference type="GO" id="GO:0009408">
    <property type="term" value="P:response to heat"/>
    <property type="evidence" value="ECO:0007669"/>
    <property type="project" value="InterPro"/>
</dbReference>
<feature type="repeat" description="CXXCXGXG motif" evidence="12">
    <location>
        <begin position="203"/>
        <end position="210"/>
    </location>
</feature>
<dbReference type="GO" id="GO:0005737">
    <property type="term" value="C:cytoplasm"/>
    <property type="evidence" value="ECO:0007669"/>
    <property type="project" value="UniProtKB-SubCell"/>
</dbReference>
<dbReference type="Gene3D" id="2.10.230.10">
    <property type="entry name" value="Heat shock protein DnaJ, cysteine-rich domain"/>
    <property type="match status" value="1"/>
</dbReference>
<dbReference type="Pfam" id="PF01556">
    <property type="entry name" value="DnaJ_C"/>
    <property type="match status" value="1"/>
</dbReference>
<evidence type="ECO:0000256" key="13">
    <source>
        <dbReference type="PROSITE-ProRule" id="PRU00546"/>
    </source>
</evidence>
<name>A0A0P6YEE4_9CHLR</name>
<feature type="binding site" evidence="12">
    <location>
        <position position="203"/>
    </location>
    <ligand>
        <name>Zn(2+)</name>
        <dbReference type="ChEBI" id="CHEBI:29105"/>
        <label>1</label>
    </ligand>
</feature>
<sequence>MATEAKRDYYEVLGVGKSASPDEIKKAYRKLAMQYHPDRNPGNAEAENKFKEATEAYEVLSNDQKRRMYDQFGHAGSSGQGFDPFSGFGGAGGDPFSTIFDAFFGQGARGGSRGGARQGADLRADLVISFEEAIFGTEKEIDYRRLESCTTCGGNGAEPGTEPTRCPKCQGSGEMRVRTFLNMVTVTTCDQCSGRGVIIPIPCKTCRGEGRIRETVKRKLTVPAGVDDGMRIRIGGAGDSGPSGGSAGDLYVNLRVQSHDFFVREENNILLQLPINIVQAALGAQLNVPTVDGDEPLNVPAGTQDGTVFTLRGKGVPYIDSSGRNLGRRGDQMVVVKVRVPTKLNDDQRELFQKLGETMGMDHFEQKERGFWSKIFGN</sequence>
<keyword evidence="6 12" id="KW-0862">Zinc</keyword>
<gene>
    <name evidence="12" type="primary">dnaJ</name>
    <name evidence="16" type="ORF">SE18_00120</name>
</gene>
<dbReference type="SMART" id="SM00271">
    <property type="entry name" value="DnaJ"/>
    <property type="match status" value="1"/>
</dbReference>
<feature type="repeat" description="CXXCXGXG motif" evidence="12">
    <location>
        <begin position="149"/>
        <end position="156"/>
    </location>
</feature>
<comment type="caution">
    <text evidence="16">The sequence shown here is derived from an EMBL/GenBank/DDBJ whole genome shotgun (WGS) entry which is preliminary data.</text>
</comment>
<dbReference type="PROSITE" id="PS50076">
    <property type="entry name" value="DNAJ_2"/>
    <property type="match status" value="1"/>
</dbReference>
<dbReference type="CDD" id="cd10719">
    <property type="entry name" value="DnaJ_zf"/>
    <property type="match status" value="1"/>
</dbReference>
<dbReference type="GO" id="GO:0005524">
    <property type="term" value="F:ATP binding"/>
    <property type="evidence" value="ECO:0007669"/>
    <property type="project" value="InterPro"/>
</dbReference>
<dbReference type="FunFam" id="1.10.287.110:FF:000034">
    <property type="entry name" value="Chaperone protein DnaJ"/>
    <property type="match status" value="1"/>
</dbReference>
<dbReference type="CDD" id="cd06257">
    <property type="entry name" value="DnaJ"/>
    <property type="match status" value="1"/>
</dbReference>